<dbReference type="PANTHER" id="PTHR45339">
    <property type="entry name" value="HYBRID SIGNAL TRANSDUCTION HISTIDINE KINASE J"/>
    <property type="match status" value="1"/>
</dbReference>
<keyword evidence="6" id="KW-0418">Kinase</keyword>
<dbReference type="STRING" id="739143.SAMN05216297_10399"/>
<dbReference type="SUPFAM" id="SSF47384">
    <property type="entry name" value="Homodimeric domain of signal transducing histidine kinase"/>
    <property type="match status" value="1"/>
</dbReference>
<feature type="domain" description="Histidine kinase" evidence="13">
    <location>
        <begin position="976"/>
        <end position="1198"/>
    </location>
</feature>
<feature type="transmembrane region" description="Helical" evidence="12">
    <location>
        <begin position="113"/>
        <end position="132"/>
    </location>
</feature>
<keyword evidence="4" id="KW-0808">Transferase</keyword>
<evidence type="ECO:0000256" key="12">
    <source>
        <dbReference type="SAM" id="Phobius"/>
    </source>
</evidence>
<dbReference type="SMART" id="SM00091">
    <property type="entry name" value="PAS"/>
    <property type="match status" value="3"/>
</dbReference>
<dbReference type="InterPro" id="IPR000700">
    <property type="entry name" value="PAS-assoc_C"/>
</dbReference>
<evidence type="ECO:0000256" key="3">
    <source>
        <dbReference type="ARBA" id="ARBA00022553"/>
    </source>
</evidence>
<dbReference type="PROSITE" id="PS50113">
    <property type="entry name" value="PAC"/>
    <property type="match status" value="2"/>
</dbReference>
<comment type="subunit">
    <text evidence="9">At low DSF concentrations, interacts with RpfF.</text>
</comment>
<dbReference type="CDD" id="cd17546">
    <property type="entry name" value="REC_hyHK_CKI1_RcsC-like"/>
    <property type="match status" value="1"/>
</dbReference>
<proteinExistence type="predicted"/>
<dbReference type="CDD" id="cd00082">
    <property type="entry name" value="HisKA"/>
    <property type="match status" value="1"/>
</dbReference>
<protein>
    <recommendedName>
        <fullName evidence="10">Sensory/regulatory protein RpfC</fullName>
        <ecNumber evidence="2">2.7.13.3</ecNumber>
    </recommendedName>
</protein>
<dbReference type="PRINTS" id="PR00344">
    <property type="entry name" value="BCTRLSENSOR"/>
</dbReference>
<dbReference type="InterPro" id="IPR004358">
    <property type="entry name" value="Sig_transdc_His_kin-like_C"/>
</dbReference>
<dbReference type="CDD" id="cd00130">
    <property type="entry name" value="PAS"/>
    <property type="match status" value="3"/>
</dbReference>
<feature type="transmembrane region" description="Helical" evidence="12">
    <location>
        <begin position="168"/>
        <end position="185"/>
    </location>
</feature>
<dbReference type="FunFam" id="1.10.287.130:FF:000002">
    <property type="entry name" value="Two-component osmosensing histidine kinase"/>
    <property type="match status" value="1"/>
</dbReference>
<dbReference type="Pfam" id="PF00989">
    <property type="entry name" value="PAS"/>
    <property type="match status" value="1"/>
</dbReference>
<evidence type="ECO:0000259" key="14">
    <source>
        <dbReference type="PROSITE" id="PS50110"/>
    </source>
</evidence>
<dbReference type="Pfam" id="PF00072">
    <property type="entry name" value="Response_reg"/>
    <property type="match status" value="1"/>
</dbReference>
<dbReference type="Pfam" id="PF01590">
    <property type="entry name" value="GAF"/>
    <property type="match status" value="2"/>
</dbReference>
<evidence type="ECO:0000256" key="7">
    <source>
        <dbReference type="ARBA" id="ARBA00022840"/>
    </source>
</evidence>
<keyword evidence="12" id="KW-0812">Transmembrane</keyword>
<evidence type="ECO:0000313" key="17">
    <source>
        <dbReference type="EMBL" id="SFC93030.1"/>
    </source>
</evidence>
<dbReference type="Pfam" id="PF13426">
    <property type="entry name" value="PAS_9"/>
    <property type="match status" value="1"/>
</dbReference>
<dbReference type="InterPro" id="IPR011006">
    <property type="entry name" value="CheY-like_superfamily"/>
</dbReference>
<dbReference type="PROSITE" id="PS50112">
    <property type="entry name" value="PAS"/>
    <property type="match status" value="3"/>
</dbReference>
<name>A0A1I1NH17_9FLAO</name>
<evidence type="ECO:0000259" key="15">
    <source>
        <dbReference type="PROSITE" id="PS50112"/>
    </source>
</evidence>
<keyword evidence="7" id="KW-0067">ATP-binding</keyword>
<evidence type="ECO:0000256" key="11">
    <source>
        <dbReference type="PROSITE-ProRule" id="PRU00169"/>
    </source>
</evidence>
<feature type="domain" description="PAC" evidence="16">
    <location>
        <begin position="427"/>
        <end position="479"/>
    </location>
</feature>
<dbReference type="SUPFAM" id="SSF55785">
    <property type="entry name" value="PYP-like sensor domain (PAS domain)"/>
    <property type="match status" value="3"/>
</dbReference>
<dbReference type="InterPro" id="IPR013767">
    <property type="entry name" value="PAS_fold"/>
</dbReference>
<dbReference type="PROSITE" id="PS50109">
    <property type="entry name" value="HIS_KIN"/>
    <property type="match status" value="1"/>
</dbReference>
<dbReference type="InterPro" id="IPR029016">
    <property type="entry name" value="GAF-like_dom_sf"/>
</dbReference>
<dbReference type="InterPro" id="IPR001610">
    <property type="entry name" value="PAC"/>
</dbReference>
<dbReference type="InterPro" id="IPR035965">
    <property type="entry name" value="PAS-like_dom_sf"/>
</dbReference>
<keyword evidence="5" id="KW-0547">Nucleotide-binding</keyword>
<keyword evidence="18" id="KW-1185">Reference proteome</keyword>
<evidence type="ECO:0000256" key="9">
    <source>
        <dbReference type="ARBA" id="ARBA00064003"/>
    </source>
</evidence>
<dbReference type="CDD" id="cd16922">
    <property type="entry name" value="HATPase_EvgS-ArcB-TorS-like"/>
    <property type="match status" value="1"/>
</dbReference>
<dbReference type="GO" id="GO:0006355">
    <property type="term" value="P:regulation of DNA-templated transcription"/>
    <property type="evidence" value="ECO:0007669"/>
    <property type="project" value="InterPro"/>
</dbReference>
<evidence type="ECO:0000259" key="13">
    <source>
        <dbReference type="PROSITE" id="PS50109"/>
    </source>
</evidence>
<dbReference type="Proteomes" id="UP000199672">
    <property type="component" value="Unassembled WGS sequence"/>
</dbReference>
<dbReference type="GO" id="GO:0005524">
    <property type="term" value="F:ATP binding"/>
    <property type="evidence" value="ECO:0007669"/>
    <property type="project" value="UniProtKB-KW"/>
</dbReference>
<accession>A0A1I1NH17</accession>
<keyword evidence="12" id="KW-1133">Transmembrane helix</keyword>
<dbReference type="Gene3D" id="1.10.287.130">
    <property type="match status" value="1"/>
</dbReference>
<dbReference type="SMART" id="SM00387">
    <property type="entry name" value="HATPase_c"/>
    <property type="match status" value="1"/>
</dbReference>
<dbReference type="InterPro" id="IPR003594">
    <property type="entry name" value="HATPase_dom"/>
</dbReference>
<dbReference type="NCBIfam" id="TIGR00229">
    <property type="entry name" value="sensory_box"/>
    <property type="match status" value="3"/>
</dbReference>
<dbReference type="Pfam" id="PF00512">
    <property type="entry name" value="HisKA"/>
    <property type="match status" value="1"/>
</dbReference>
<dbReference type="SMART" id="SM00065">
    <property type="entry name" value="GAF"/>
    <property type="match status" value="2"/>
</dbReference>
<evidence type="ECO:0000256" key="8">
    <source>
        <dbReference type="ARBA" id="ARBA00023012"/>
    </source>
</evidence>
<evidence type="ECO:0000256" key="6">
    <source>
        <dbReference type="ARBA" id="ARBA00022777"/>
    </source>
</evidence>
<dbReference type="Pfam" id="PF08447">
    <property type="entry name" value="PAS_3"/>
    <property type="match status" value="1"/>
</dbReference>
<dbReference type="InterPro" id="IPR003018">
    <property type="entry name" value="GAF"/>
</dbReference>
<dbReference type="InterPro" id="IPR013655">
    <property type="entry name" value="PAS_fold_3"/>
</dbReference>
<dbReference type="SUPFAM" id="SSF52172">
    <property type="entry name" value="CheY-like"/>
    <property type="match status" value="1"/>
</dbReference>
<feature type="transmembrane region" description="Helical" evidence="12">
    <location>
        <begin position="86"/>
        <end position="107"/>
    </location>
</feature>
<dbReference type="SUPFAM" id="SSF55874">
    <property type="entry name" value="ATPase domain of HSP90 chaperone/DNA topoisomerase II/histidine kinase"/>
    <property type="match status" value="1"/>
</dbReference>
<organism evidence="17 18">
    <name type="scientific">Flavobacterium phragmitis</name>
    <dbReference type="NCBI Taxonomy" id="739143"/>
    <lineage>
        <taxon>Bacteria</taxon>
        <taxon>Pseudomonadati</taxon>
        <taxon>Bacteroidota</taxon>
        <taxon>Flavobacteriia</taxon>
        <taxon>Flavobacteriales</taxon>
        <taxon>Flavobacteriaceae</taxon>
        <taxon>Flavobacterium</taxon>
    </lineage>
</organism>
<dbReference type="Gene3D" id="3.30.450.40">
    <property type="match status" value="2"/>
</dbReference>
<keyword evidence="8" id="KW-0902">Two-component regulatory system</keyword>
<feature type="transmembrane region" description="Helical" evidence="12">
    <location>
        <begin position="44"/>
        <end position="65"/>
    </location>
</feature>
<evidence type="ECO:0000256" key="4">
    <source>
        <dbReference type="ARBA" id="ARBA00022679"/>
    </source>
</evidence>
<evidence type="ECO:0000256" key="5">
    <source>
        <dbReference type="ARBA" id="ARBA00022741"/>
    </source>
</evidence>
<dbReference type="InterPro" id="IPR005467">
    <property type="entry name" value="His_kinase_dom"/>
</dbReference>
<dbReference type="InterPro" id="IPR000014">
    <property type="entry name" value="PAS"/>
</dbReference>
<dbReference type="Pfam" id="PF02518">
    <property type="entry name" value="HATPase_c"/>
    <property type="match status" value="1"/>
</dbReference>
<evidence type="ECO:0000259" key="16">
    <source>
        <dbReference type="PROSITE" id="PS50113"/>
    </source>
</evidence>
<dbReference type="SMART" id="SM00448">
    <property type="entry name" value="REC"/>
    <property type="match status" value="1"/>
</dbReference>
<dbReference type="Gene3D" id="3.40.50.2300">
    <property type="match status" value="1"/>
</dbReference>
<dbReference type="EMBL" id="FOMH01000003">
    <property type="protein sequence ID" value="SFC93030.1"/>
    <property type="molecule type" value="Genomic_DNA"/>
</dbReference>
<keyword evidence="3 11" id="KW-0597">Phosphoprotein</keyword>
<dbReference type="Gene3D" id="3.30.450.20">
    <property type="entry name" value="PAS domain"/>
    <property type="match status" value="3"/>
</dbReference>
<sequence>MATDYSFFNSVISGITSLGNTLESIMTAWYVFDSDIIFYNNPKLIVLGLSLFAFLSLLVYQFFKIKAKIGYFIEKKKEQDTISREYQLYILFFGIAVIVIEIINEIFKIRPKSLLVVNVSIGVAVLLIYSITDKIKWFREHIQQIFISSFFIYISYVAFNIVMLSNDVVPIIVFLISFFFSYSILKPIKIYCFFVGLTFVFLIATITFQLIPIKSSILLINFCILIFIINQVKYAVLLNNRDNFRFASEIVHKGNSLTIASNQKGEILFCSETVTAILGYQPEQLMGLKYWELTQDPEFIEKTNPINNEENKLYIRKLKTENGEFKYIQWKDKKFSEDLIISIGQDVTEQIIVQDQYKNLIQTATDIIFEIDAEGHFTFINEFGFSILGYSENEIIRKHYSNIIHEHYINSAVDFYENLVLNENNYPIIEIPILKKNGEEIWISQKIIVRKNDLGQTTGFSGIARDITEKKTIEKEKKKRLKKIEAYNNSTKKLSTTDFSKYDKLNTVIDLILKEAATISRVNRVSFWKYHKDLIQCKNLYSLDNQNLSDKNILNKESYPIYFETLSKKAIINAPDVFNKLETSEFEKLYFTKNNIKSMLDVPIFLSGQLAGVVCFESTEKKREWDNEDINYARTISDVISLAISSQMRLEAERKLEFKSQLLSALSLCTEKFLLSKTTQQMFQETYDIIGKAAKVDHMYYYEKDPVYNTVYQKYKWSREGVIHQITPLRHMTEDNLKEIYEAAQQKKILNTLTRNLDEGFFKTLLINNEIKSILILPLYINDIFTGFIGFDDCTKEKRWSEEEIYIFQVLANNISSALERNRNETKIIESEEKFKLIANNIPGTVYLSKFDAFSTKIFLNDEVLNLTGYSKSEFIENNLSFLSLIHHDDKEEVINNQIDNLQKGMPLHNVYRIKRKTGEYIWVEEFGDVIKRDDEIEFVGGIYFDITNKKEIEDAIKAKQLAEAANKSKSDFLANMSHEIRTPLNGIIGFTHLLMKTNLEEIQEKYMTTINQSAHSLLEIINDILDFSKIEAGKLELFIDLYDIKKVLGQVFDLIVYESNQKNLELELNIDPDVPKYIWTDIVRIKQILINLLSNAVKFTTEGSIKLNVTVLEKKKNNNHVIRFSVVDTGIGILEKNQKKIFKAFSQEDSSTTRKFGGTGLGLTISNQLLALMESRLQLESEIGVGSNFFFDLNLKTSNQSINDKYNAELKSLNIELDPDNMEPNENTITFLIVEDNKVNMLLLKTIIKNLYNNAYIHECENGYEAIQQFEKINPTIVFMDIQMPIMNGYETTRAIRNTKKGRDIPIIAVTAGAEKDERNKCISAGMDDYISKPIMKGSVEETLIKWLG</sequence>
<dbReference type="PROSITE" id="PS50110">
    <property type="entry name" value="RESPONSE_REGULATORY"/>
    <property type="match status" value="1"/>
</dbReference>
<feature type="domain" description="PAC" evidence="16">
    <location>
        <begin position="908"/>
        <end position="959"/>
    </location>
</feature>
<feature type="transmembrane region" description="Helical" evidence="12">
    <location>
        <begin position="144"/>
        <end position="162"/>
    </location>
</feature>
<dbReference type="GO" id="GO:0000155">
    <property type="term" value="F:phosphorelay sensor kinase activity"/>
    <property type="evidence" value="ECO:0007669"/>
    <property type="project" value="InterPro"/>
</dbReference>
<feature type="domain" description="PAS" evidence="15">
    <location>
        <begin position="831"/>
        <end position="905"/>
    </location>
</feature>
<feature type="domain" description="PAS" evidence="15">
    <location>
        <begin position="353"/>
        <end position="423"/>
    </location>
</feature>
<dbReference type="InterPro" id="IPR036097">
    <property type="entry name" value="HisK_dim/P_sf"/>
</dbReference>
<dbReference type="InterPro" id="IPR003661">
    <property type="entry name" value="HisK_dim/P_dom"/>
</dbReference>
<evidence type="ECO:0000256" key="1">
    <source>
        <dbReference type="ARBA" id="ARBA00000085"/>
    </source>
</evidence>
<dbReference type="SMART" id="SM00086">
    <property type="entry name" value="PAC"/>
    <property type="match status" value="3"/>
</dbReference>
<dbReference type="OrthoDB" id="9811889at2"/>
<evidence type="ECO:0000256" key="2">
    <source>
        <dbReference type="ARBA" id="ARBA00012438"/>
    </source>
</evidence>
<gene>
    <name evidence="17" type="ORF">SAMN05216297_10399</name>
</gene>
<feature type="transmembrane region" description="Helical" evidence="12">
    <location>
        <begin position="190"/>
        <end position="211"/>
    </location>
</feature>
<evidence type="ECO:0000313" key="18">
    <source>
        <dbReference type="Proteomes" id="UP000199672"/>
    </source>
</evidence>
<feature type="transmembrane region" description="Helical" evidence="12">
    <location>
        <begin position="7"/>
        <end position="32"/>
    </location>
</feature>
<dbReference type="PANTHER" id="PTHR45339:SF1">
    <property type="entry name" value="HYBRID SIGNAL TRANSDUCTION HISTIDINE KINASE J"/>
    <property type="match status" value="1"/>
</dbReference>
<dbReference type="InterPro" id="IPR001789">
    <property type="entry name" value="Sig_transdc_resp-reg_receiver"/>
</dbReference>
<dbReference type="EC" id="2.7.13.3" evidence="2"/>
<reference evidence="18" key="1">
    <citation type="submission" date="2016-10" db="EMBL/GenBank/DDBJ databases">
        <authorList>
            <person name="Varghese N."/>
            <person name="Submissions S."/>
        </authorList>
    </citation>
    <scope>NUCLEOTIDE SEQUENCE [LARGE SCALE GENOMIC DNA]</scope>
    <source>
        <strain evidence="18">CGMCC 1.10370</strain>
    </source>
</reference>
<feature type="domain" description="PAS" evidence="15">
    <location>
        <begin position="243"/>
        <end position="287"/>
    </location>
</feature>
<dbReference type="Gene3D" id="3.30.565.10">
    <property type="entry name" value="Histidine kinase-like ATPase, C-terminal domain"/>
    <property type="match status" value="1"/>
</dbReference>
<comment type="catalytic activity">
    <reaction evidence="1">
        <text>ATP + protein L-histidine = ADP + protein N-phospho-L-histidine.</text>
        <dbReference type="EC" id="2.7.13.3"/>
    </reaction>
</comment>
<keyword evidence="12" id="KW-0472">Membrane</keyword>
<dbReference type="RefSeq" id="WP_091491731.1">
    <property type="nucleotide sequence ID" value="NZ_FOMH01000003.1"/>
</dbReference>
<feature type="modified residue" description="4-aspartylphosphate" evidence="11">
    <location>
        <position position="1282"/>
    </location>
</feature>
<dbReference type="InterPro" id="IPR036890">
    <property type="entry name" value="HATPase_C_sf"/>
</dbReference>
<dbReference type="FunFam" id="3.30.565.10:FF:000010">
    <property type="entry name" value="Sensor histidine kinase RcsC"/>
    <property type="match status" value="1"/>
</dbReference>
<dbReference type="SUPFAM" id="SSF55781">
    <property type="entry name" value="GAF domain-like"/>
    <property type="match status" value="2"/>
</dbReference>
<evidence type="ECO:0000256" key="10">
    <source>
        <dbReference type="ARBA" id="ARBA00068150"/>
    </source>
</evidence>
<feature type="domain" description="Response regulatory" evidence="14">
    <location>
        <begin position="1231"/>
        <end position="1349"/>
    </location>
</feature>
<dbReference type="SMART" id="SM00388">
    <property type="entry name" value="HisKA"/>
    <property type="match status" value="1"/>
</dbReference>